<evidence type="ECO:0000313" key="5">
    <source>
        <dbReference type="EMBL" id="CDK30511.1"/>
    </source>
</evidence>
<evidence type="ECO:0000256" key="2">
    <source>
        <dbReference type="ARBA" id="ARBA00022980"/>
    </source>
</evidence>
<dbReference type="EMBL" id="HG793133">
    <property type="protein sequence ID" value="CDK30511.1"/>
    <property type="molecule type" value="Genomic_DNA"/>
</dbReference>
<dbReference type="eggNOG" id="COG0089">
    <property type="taxonomic scope" value="Bacteria"/>
</dbReference>
<organism evidence="5 6">
    <name type="scientific">Candidatus Babela massiliensis</name>
    <dbReference type="NCBI Taxonomy" id="673862"/>
    <lineage>
        <taxon>Bacteria</taxon>
        <taxon>Candidatus Babelota</taxon>
        <taxon>Candidatus Babeliae</taxon>
        <taxon>Candidatus Babeliales</taxon>
        <taxon>Candidatus Babeliaceae</taxon>
        <taxon>Candidatus Babela</taxon>
    </lineage>
</organism>
<comment type="similarity">
    <text evidence="1 4">Belongs to the universal ribosomal protein uL23 family.</text>
</comment>
<proteinExistence type="inferred from homology"/>
<keyword evidence="4" id="KW-0699">rRNA-binding</keyword>
<comment type="function">
    <text evidence="4">One of the early assembly proteins it binds 23S rRNA. One of the proteins that surrounds the polypeptide exit tunnel on the outside of the ribosome. Forms the main docking site for trigger factor binding to the ribosome.</text>
</comment>
<gene>
    <name evidence="4 5" type="primary">rplW</name>
    <name evidence="5" type="ORF">BABL1_gene_508</name>
</gene>
<dbReference type="Gene3D" id="3.30.70.330">
    <property type="match status" value="1"/>
</dbReference>
<protein>
    <recommendedName>
        <fullName evidence="4">Large ribosomal subunit protein uL23</fullName>
    </recommendedName>
</protein>
<reference evidence="5 6" key="1">
    <citation type="journal article" date="2015" name="Biol. Direct">
        <title>Babela massiliensis, a representative of a widespread bacterial phylum with unusual adaptations to parasitism in amoebae.</title>
        <authorList>
            <person name="Pagnier I."/>
            <person name="Yutin N."/>
            <person name="Croce O."/>
            <person name="Makarova K.S."/>
            <person name="Wolf Y.I."/>
            <person name="Benamar S."/>
            <person name="Raoult D."/>
            <person name="Koonin E.V."/>
            <person name="La Scola B."/>
        </authorList>
    </citation>
    <scope>NUCLEOTIDE SEQUENCE [LARGE SCALE GENOMIC DNA]</scope>
    <source>
        <strain evidence="6">BABL1</strain>
    </source>
</reference>
<keyword evidence="3 4" id="KW-0687">Ribonucleoprotein</keyword>
<dbReference type="GO" id="GO:0005840">
    <property type="term" value="C:ribosome"/>
    <property type="evidence" value="ECO:0007669"/>
    <property type="project" value="UniProtKB-KW"/>
</dbReference>
<dbReference type="SUPFAM" id="SSF54189">
    <property type="entry name" value="Ribosomal proteins S24e, L23 and L15e"/>
    <property type="match status" value="1"/>
</dbReference>
<dbReference type="AlphaFoldDB" id="V6DJ25"/>
<dbReference type="HAMAP" id="MF_01369_B">
    <property type="entry name" value="Ribosomal_uL23_B"/>
    <property type="match status" value="1"/>
</dbReference>
<sequence length="112" mass="12930">MDLTIYDIIKGQRITEKAYRLNKELKKLVLDIHPHANKPWVAEALKKLFNVEAEKIAIVVSKGKNKRIGRHKFRSNNGKKAIVTLRQGYSVDMMDLQNTEIQEDIGSQVDRE</sequence>
<dbReference type="STRING" id="673862.BABL1_gene_508"/>
<dbReference type="HOGENOM" id="CLU_037562_3_2_7"/>
<dbReference type="GO" id="GO:0006412">
    <property type="term" value="P:translation"/>
    <property type="evidence" value="ECO:0007669"/>
    <property type="project" value="UniProtKB-UniRule"/>
</dbReference>
<evidence type="ECO:0000256" key="3">
    <source>
        <dbReference type="ARBA" id="ARBA00023274"/>
    </source>
</evidence>
<dbReference type="Proteomes" id="UP000018769">
    <property type="component" value="Chromosome I"/>
</dbReference>
<dbReference type="InterPro" id="IPR012678">
    <property type="entry name" value="Ribosomal_uL23/eL15/eS24_sf"/>
</dbReference>
<dbReference type="GO" id="GO:1990904">
    <property type="term" value="C:ribonucleoprotein complex"/>
    <property type="evidence" value="ECO:0007669"/>
    <property type="project" value="UniProtKB-KW"/>
</dbReference>
<dbReference type="GO" id="GO:0019843">
    <property type="term" value="F:rRNA binding"/>
    <property type="evidence" value="ECO:0007669"/>
    <property type="project" value="UniProtKB-UniRule"/>
</dbReference>
<dbReference type="OrthoDB" id="9793353at2"/>
<accession>V6DJ25</accession>
<dbReference type="InterPro" id="IPR012677">
    <property type="entry name" value="Nucleotide-bd_a/b_plait_sf"/>
</dbReference>
<dbReference type="KEGG" id="dpb:BABL1_gene_508"/>
<comment type="subunit">
    <text evidence="4">Part of the 50S ribosomal subunit. Contacts protein L29, and trigger factor when it is bound to the ribosome.</text>
</comment>
<evidence type="ECO:0000256" key="1">
    <source>
        <dbReference type="ARBA" id="ARBA00006700"/>
    </source>
</evidence>
<evidence type="ECO:0000256" key="4">
    <source>
        <dbReference type="HAMAP-Rule" id="MF_01369"/>
    </source>
</evidence>
<keyword evidence="4" id="KW-0694">RNA-binding</keyword>
<dbReference type="GO" id="GO:0003735">
    <property type="term" value="F:structural constituent of ribosome"/>
    <property type="evidence" value="ECO:0007669"/>
    <property type="project" value="InterPro"/>
</dbReference>
<dbReference type="InterPro" id="IPR013025">
    <property type="entry name" value="Ribosomal_uL23-like"/>
</dbReference>
<name>V6DJ25_9BACT</name>
<keyword evidence="6" id="KW-1185">Reference proteome</keyword>
<keyword evidence="2 4" id="KW-0689">Ribosomal protein</keyword>
<dbReference type="RefSeq" id="WP_023791753.1">
    <property type="nucleotide sequence ID" value="NC_023003.1"/>
</dbReference>
<dbReference type="Pfam" id="PF00276">
    <property type="entry name" value="Ribosomal_L23"/>
    <property type="match status" value="1"/>
</dbReference>
<evidence type="ECO:0000313" key="6">
    <source>
        <dbReference type="Proteomes" id="UP000018769"/>
    </source>
</evidence>